<evidence type="ECO:0000313" key="2">
    <source>
        <dbReference type="EMBL" id="KAK9407908.1"/>
    </source>
</evidence>
<proteinExistence type="predicted"/>
<dbReference type="Proteomes" id="UP001474421">
    <property type="component" value="Unassembled WGS sequence"/>
</dbReference>
<keyword evidence="3" id="KW-1185">Reference proteome</keyword>
<name>A0AAW1C1K8_CROAD</name>
<comment type="caution">
    <text evidence="2">The sequence shown here is derived from an EMBL/GenBank/DDBJ whole genome shotgun (WGS) entry which is preliminary data.</text>
</comment>
<dbReference type="EMBL" id="JAOTOJ010000002">
    <property type="protein sequence ID" value="KAK9407908.1"/>
    <property type="molecule type" value="Genomic_DNA"/>
</dbReference>
<reference evidence="2 3" key="1">
    <citation type="journal article" date="2024" name="Proc. Natl. Acad. Sci. U.S.A.">
        <title>The genetic regulatory architecture and epigenomic basis for age-related changes in rattlesnake venom.</title>
        <authorList>
            <person name="Hogan M.P."/>
            <person name="Holding M.L."/>
            <person name="Nystrom G.S."/>
            <person name="Colston T.J."/>
            <person name="Bartlett D.A."/>
            <person name="Mason A.J."/>
            <person name="Ellsworth S.A."/>
            <person name="Rautsaw R.M."/>
            <person name="Lawrence K.C."/>
            <person name="Strickland J.L."/>
            <person name="He B."/>
            <person name="Fraser P."/>
            <person name="Margres M.J."/>
            <person name="Gilbert D.M."/>
            <person name="Gibbs H.L."/>
            <person name="Parkinson C.L."/>
            <person name="Rokyta D.R."/>
        </authorList>
    </citation>
    <scope>NUCLEOTIDE SEQUENCE [LARGE SCALE GENOMIC DNA]</scope>
    <source>
        <strain evidence="2">DRR0105</strain>
    </source>
</reference>
<protein>
    <submittedName>
        <fullName evidence="2">Uncharacterized protein</fullName>
    </submittedName>
</protein>
<accession>A0AAW1C1K8</accession>
<feature type="region of interest" description="Disordered" evidence="1">
    <location>
        <begin position="1"/>
        <end position="26"/>
    </location>
</feature>
<feature type="compositionally biased region" description="Polar residues" evidence="1">
    <location>
        <begin position="60"/>
        <end position="70"/>
    </location>
</feature>
<evidence type="ECO:0000256" key="1">
    <source>
        <dbReference type="SAM" id="MobiDB-lite"/>
    </source>
</evidence>
<sequence length="79" mass="8460">MSPLGGPMEPSMEPDRVRRWGGTSQEKWQLPLSQGQAGSFCNAGISVSPLVLVKVSHQGHQASTSMSQACGHQAERLVE</sequence>
<feature type="region of interest" description="Disordered" evidence="1">
    <location>
        <begin position="60"/>
        <end position="79"/>
    </location>
</feature>
<gene>
    <name evidence="2" type="ORF">NXF25_006682</name>
</gene>
<evidence type="ECO:0000313" key="3">
    <source>
        <dbReference type="Proteomes" id="UP001474421"/>
    </source>
</evidence>
<dbReference type="AlphaFoldDB" id="A0AAW1C1K8"/>
<organism evidence="2 3">
    <name type="scientific">Crotalus adamanteus</name>
    <name type="common">Eastern diamondback rattlesnake</name>
    <dbReference type="NCBI Taxonomy" id="8729"/>
    <lineage>
        <taxon>Eukaryota</taxon>
        <taxon>Metazoa</taxon>
        <taxon>Chordata</taxon>
        <taxon>Craniata</taxon>
        <taxon>Vertebrata</taxon>
        <taxon>Euteleostomi</taxon>
        <taxon>Lepidosauria</taxon>
        <taxon>Squamata</taxon>
        <taxon>Bifurcata</taxon>
        <taxon>Unidentata</taxon>
        <taxon>Episquamata</taxon>
        <taxon>Toxicofera</taxon>
        <taxon>Serpentes</taxon>
        <taxon>Colubroidea</taxon>
        <taxon>Viperidae</taxon>
        <taxon>Crotalinae</taxon>
        <taxon>Crotalus</taxon>
    </lineage>
</organism>